<feature type="transmembrane region" description="Helical" evidence="1">
    <location>
        <begin position="67"/>
        <end position="89"/>
    </location>
</feature>
<name>A0A8J6J0W0_9FIRM</name>
<reference evidence="2" key="1">
    <citation type="submission" date="2020-08" db="EMBL/GenBank/DDBJ databases">
        <title>Genome public.</title>
        <authorList>
            <person name="Liu C."/>
            <person name="Sun Q."/>
        </authorList>
    </citation>
    <scope>NUCLEOTIDE SEQUENCE</scope>
    <source>
        <strain evidence="2">NSJ-23</strain>
    </source>
</reference>
<evidence type="ECO:0000256" key="1">
    <source>
        <dbReference type="SAM" id="Phobius"/>
    </source>
</evidence>
<organism evidence="2 3">
    <name type="scientific">Flintibacter hominis</name>
    <dbReference type="NCBI Taxonomy" id="2763048"/>
    <lineage>
        <taxon>Bacteria</taxon>
        <taxon>Bacillati</taxon>
        <taxon>Bacillota</taxon>
        <taxon>Clostridia</taxon>
        <taxon>Eubacteriales</taxon>
        <taxon>Flintibacter</taxon>
    </lineage>
</organism>
<feature type="transmembrane region" description="Helical" evidence="1">
    <location>
        <begin position="7"/>
        <end position="28"/>
    </location>
</feature>
<keyword evidence="1" id="KW-0812">Transmembrane</keyword>
<keyword evidence="3" id="KW-1185">Reference proteome</keyword>
<gene>
    <name evidence="2" type="ORF">H8S11_04010</name>
</gene>
<proteinExistence type="predicted"/>
<protein>
    <submittedName>
        <fullName evidence="2">Uncharacterized protein</fullName>
    </submittedName>
</protein>
<comment type="caution">
    <text evidence="2">The sequence shown here is derived from an EMBL/GenBank/DDBJ whole genome shotgun (WGS) entry which is preliminary data.</text>
</comment>
<evidence type="ECO:0000313" key="3">
    <source>
        <dbReference type="Proteomes" id="UP000628736"/>
    </source>
</evidence>
<dbReference type="AlphaFoldDB" id="A0A8J6J0W0"/>
<feature type="transmembrane region" description="Helical" evidence="1">
    <location>
        <begin position="40"/>
        <end position="60"/>
    </location>
</feature>
<accession>A0A8J6J0W0</accession>
<dbReference type="EMBL" id="JACOPO010000002">
    <property type="protein sequence ID" value="MBC5721979.1"/>
    <property type="molecule type" value="Genomic_DNA"/>
</dbReference>
<dbReference type="Proteomes" id="UP000628736">
    <property type="component" value="Unassembled WGS sequence"/>
</dbReference>
<sequence>MGKTDKILLTLFLMSLAAYLVIFLSAFWDLPLNIPPWHQGLLLYFHSIPMFFLQLLLCRLAKPHWRLFAPLMLLLVPGLVFVGSAGWAVLGWVLFLYWCAAPAAGYILAWIVWGVGKLGRGRDKHEKRDPSI</sequence>
<feature type="transmembrane region" description="Helical" evidence="1">
    <location>
        <begin position="95"/>
        <end position="115"/>
    </location>
</feature>
<evidence type="ECO:0000313" key="2">
    <source>
        <dbReference type="EMBL" id="MBC5721979.1"/>
    </source>
</evidence>
<keyword evidence="1" id="KW-0472">Membrane</keyword>
<keyword evidence="1" id="KW-1133">Transmembrane helix</keyword>